<reference evidence="6" key="1">
    <citation type="submission" date="2016-06" db="EMBL/GenBank/DDBJ databases">
        <authorList>
            <person name="Varghese N."/>
        </authorList>
    </citation>
    <scope>NUCLEOTIDE SEQUENCE [LARGE SCALE GENOMIC DNA]</scope>
    <source>
        <strain evidence="6">DSM 45344</strain>
    </source>
</reference>
<dbReference type="EMBL" id="LT598496">
    <property type="protein sequence ID" value="SBV27676.1"/>
    <property type="molecule type" value="Genomic_DNA"/>
</dbReference>
<feature type="signal peptide" evidence="2">
    <location>
        <begin position="1"/>
        <end position="23"/>
    </location>
</feature>
<evidence type="ECO:0000259" key="3">
    <source>
        <dbReference type="Pfam" id="PF01471"/>
    </source>
</evidence>
<feature type="compositionally biased region" description="Basic and acidic residues" evidence="1">
    <location>
        <begin position="227"/>
        <end position="240"/>
    </location>
</feature>
<feature type="chain" id="PRO_5039536754" evidence="2">
    <location>
        <begin position="24"/>
        <end position="262"/>
    </location>
</feature>
<keyword evidence="2" id="KW-0732">Signal</keyword>
<accession>A0A1C3N546</accession>
<dbReference type="Gene3D" id="1.10.101.10">
    <property type="entry name" value="PGBD-like superfamily/PGBD"/>
    <property type="match status" value="1"/>
</dbReference>
<organism evidence="5 6">
    <name type="scientific">Micromonospora krabiensis</name>
    <dbReference type="NCBI Taxonomy" id="307121"/>
    <lineage>
        <taxon>Bacteria</taxon>
        <taxon>Bacillati</taxon>
        <taxon>Actinomycetota</taxon>
        <taxon>Actinomycetes</taxon>
        <taxon>Micromonosporales</taxon>
        <taxon>Micromonosporaceae</taxon>
        <taxon>Micromonospora</taxon>
    </lineage>
</organism>
<evidence type="ECO:0000259" key="4">
    <source>
        <dbReference type="Pfam" id="PF08291"/>
    </source>
</evidence>
<proteinExistence type="predicted"/>
<dbReference type="AlphaFoldDB" id="A0A1C3N546"/>
<keyword evidence="5" id="KW-0121">Carboxypeptidase</keyword>
<protein>
    <submittedName>
        <fullName evidence="5">Zinc D-Ala-D-Ala carboxypeptidase</fullName>
    </submittedName>
</protein>
<keyword evidence="6" id="KW-1185">Reference proteome</keyword>
<dbReference type="STRING" id="307121.GA0070620_3202"/>
<dbReference type="InterPro" id="IPR002477">
    <property type="entry name" value="Peptidoglycan-bd-like"/>
</dbReference>
<dbReference type="GO" id="GO:0004180">
    <property type="term" value="F:carboxypeptidase activity"/>
    <property type="evidence" value="ECO:0007669"/>
    <property type="project" value="UniProtKB-KW"/>
</dbReference>
<keyword evidence="5" id="KW-0378">Hydrolase</keyword>
<feature type="compositionally biased region" description="Polar residues" evidence="1">
    <location>
        <begin position="241"/>
        <end position="250"/>
    </location>
</feature>
<sequence>MRVNTLKRAAVAFALALPGTAIAAVVAAPAAHADGCYTWNRNLYQGRSGADVRQLQIRVAGWAGNRDIVENDGIYGPKTAAAVKRFQQAYGLRADGVAGPQTYAKLYELQDDDCTPRHFSYTEMDDGCGRSGWSGGPLSAAETRQNALRTMWKLEALRRSLGDKPLYVSSGFRSRACNDQVDGASDSQHLYGNAADVVSRTSSLCTVARAARNNGFSGLYGPGYPDHDDHVHVDSRRENNQDNSSNTWSWSAPDCGIGAGND</sequence>
<evidence type="ECO:0000256" key="2">
    <source>
        <dbReference type="SAM" id="SignalP"/>
    </source>
</evidence>
<dbReference type="SUPFAM" id="SSF47090">
    <property type="entry name" value="PGBD-like"/>
    <property type="match status" value="1"/>
</dbReference>
<dbReference type="Pfam" id="PF01471">
    <property type="entry name" value="PG_binding_1"/>
    <property type="match status" value="1"/>
</dbReference>
<dbReference type="RefSeq" id="WP_091591676.1">
    <property type="nucleotide sequence ID" value="NZ_JBHRWG010000004.1"/>
</dbReference>
<dbReference type="Gene3D" id="3.30.1380.10">
    <property type="match status" value="1"/>
</dbReference>
<feature type="domain" description="Peptidase M15A C-terminal" evidence="4">
    <location>
        <begin position="118"/>
        <end position="234"/>
    </location>
</feature>
<keyword evidence="5" id="KW-0645">Protease</keyword>
<dbReference type="InterPro" id="IPR036365">
    <property type="entry name" value="PGBD-like_sf"/>
</dbReference>
<feature type="region of interest" description="Disordered" evidence="1">
    <location>
        <begin position="227"/>
        <end position="262"/>
    </location>
</feature>
<name>A0A1C3N546_9ACTN</name>
<evidence type="ECO:0000313" key="5">
    <source>
        <dbReference type="EMBL" id="SBV27676.1"/>
    </source>
</evidence>
<dbReference type="InterPro" id="IPR036366">
    <property type="entry name" value="PGBDSf"/>
</dbReference>
<dbReference type="InterPro" id="IPR009045">
    <property type="entry name" value="Zn_M74/Hedgehog-like"/>
</dbReference>
<evidence type="ECO:0000256" key="1">
    <source>
        <dbReference type="SAM" id="MobiDB-lite"/>
    </source>
</evidence>
<dbReference type="PATRIC" id="fig|307121.4.peg.3269"/>
<feature type="domain" description="Peptidoglycan binding-like" evidence="3">
    <location>
        <begin position="48"/>
        <end position="106"/>
    </location>
</feature>
<dbReference type="SUPFAM" id="SSF55166">
    <property type="entry name" value="Hedgehog/DD-peptidase"/>
    <property type="match status" value="1"/>
</dbReference>
<evidence type="ECO:0000313" key="6">
    <source>
        <dbReference type="Proteomes" id="UP000199393"/>
    </source>
</evidence>
<dbReference type="OrthoDB" id="9810670at2"/>
<dbReference type="Proteomes" id="UP000199393">
    <property type="component" value="Chromosome I"/>
</dbReference>
<dbReference type="InterPro" id="IPR013230">
    <property type="entry name" value="Peptidase_M15A_C"/>
</dbReference>
<dbReference type="Pfam" id="PF08291">
    <property type="entry name" value="Peptidase_M15_3"/>
    <property type="match status" value="1"/>
</dbReference>
<gene>
    <name evidence="5" type="ORF">GA0070620_3202</name>
</gene>